<gene>
    <name evidence="1" type="ORF">PYX00_008497</name>
</gene>
<comment type="caution">
    <text evidence="1">The sequence shown here is derived from an EMBL/GenBank/DDBJ whole genome shotgun (WGS) entry which is preliminary data.</text>
</comment>
<accession>A0AAW2HNL8</accession>
<reference evidence="1" key="1">
    <citation type="journal article" date="2024" name="Gigascience">
        <title>Chromosome-level genome of the poultry shaft louse Menopon gallinae provides insight into the host-switching and adaptive evolution of parasitic lice.</title>
        <authorList>
            <person name="Xu Y."/>
            <person name="Ma L."/>
            <person name="Liu S."/>
            <person name="Liang Y."/>
            <person name="Liu Q."/>
            <person name="He Z."/>
            <person name="Tian L."/>
            <person name="Duan Y."/>
            <person name="Cai W."/>
            <person name="Li H."/>
            <person name="Song F."/>
        </authorList>
    </citation>
    <scope>NUCLEOTIDE SEQUENCE</scope>
    <source>
        <strain evidence="1">Cailab_2023a</strain>
    </source>
</reference>
<dbReference type="AlphaFoldDB" id="A0AAW2HNL8"/>
<sequence length="141" mass="16251">MCARKVVCDVRVKRGAELSTDHHLVVCELDLEGTGPKPRKRAARTLTRVKERFEQLPPVCTDAEKEWRLFRTAITDSAEKACGVKRLGVAADDVRRTPWWNVAEKEAFKVWLHRKDDSSRCRYVEARRTSKMVVKAAKERT</sequence>
<name>A0AAW2HNL8_9NEOP</name>
<dbReference type="EMBL" id="JARGDH010000004">
    <property type="protein sequence ID" value="KAL0271396.1"/>
    <property type="molecule type" value="Genomic_DNA"/>
</dbReference>
<protein>
    <submittedName>
        <fullName evidence="1">Uncharacterized protein</fullName>
    </submittedName>
</protein>
<organism evidence="1">
    <name type="scientific">Menopon gallinae</name>
    <name type="common">poultry shaft louse</name>
    <dbReference type="NCBI Taxonomy" id="328185"/>
    <lineage>
        <taxon>Eukaryota</taxon>
        <taxon>Metazoa</taxon>
        <taxon>Ecdysozoa</taxon>
        <taxon>Arthropoda</taxon>
        <taxon>Hexapoda</taxon>
        <taxon>Insecta</taxon>
        <taxon>Pterygota</taxon>
        <taxon>Neoptera</taxon>
        <taxon>Paraneoptera</taxon>
        <taxon>Psocodea</taxon>
        <taxon>Troctomorpha</taxon>
        <taxon>Phthiraptera</taxon>
        <taxon>Amblycera</taxon>
        <taxon>Menoponidae</taxon>
        <taxon>Menopon</taxon>
    </lineage>
</organism>
<evidence type="ECO:0000313" key="1">
    <source>
        <dbReference type="EMBL" id="KAL0271396.1"/>
    </source>
</evidence>
<proteinExistence type="predicted"/>